<sequence length="250" mass="27972">MATVKQSYLFFCVRIFPNKEFKVWVWVCMFLVFGYWLGSMPQIFLICSPFEMNWNPSVPSGHCASYNVAFTTIDCVNMVTELVIMLLPIPFIQPAADGHRDVNRPLNHLPYWPLDRTDENGTTASHPITIIRIHILAVVDFTDLSYSMIEAGYVAEPAVAIINACIPTMCALLKLVSPLRLWSSKNKGSYGVSGYGSGRSNNGGDRERAGILDLDKAFERMQDGEYPLRQARRWLRRRGAGAGAQMGSAV</sequence>
<comment type="subcellular location">
    <subcellularLocation>
        <location evidence="1">Membrane</location>
        <topology evidence="1">Multi-pass membrane protein</topology>
    </subcellularLocation>
</comment>
<feature type="transmembrane region" description="Helical" evidence="6">
    <location>
        <begin position="21"/>
        <end position="38"/>
    </location>
</feature>
<evidence type="ECO:0000259" key="7">
    <source>
        <dbReference type="Pfam" id="PF20684"/>
    </source>
</evidence>
<feature type="domain" description="Rhodopsin" evidence="7">
    <location>
        <begin position="3"/>
        <end position="92"/>
    </location>
</feature>
<keyword evidence="4 6" id="KW-0472">Membrane</keyword>
<evidence type="ECO:0000313" key="9">
    <source>
        <dbReference type="Proteomes" id="UP000774617"/>
    </source>
</evidence>
<comment type="similarity">
    <text evidence="5">Belongs to the SAT4 family.</text>
</comment>
<proteinExistence type="inferred from homology"/>
<evidence type="ECO:0000256" key="2">
    <source>
        <dbReference type="ARBA" id="ARBA00022692"/>
    </source>
</evidence>
<evidence type="ECO:0000256" key="1">
    <source>
        <dbReference type="ARBA" id="ARBA00004141"/>
    </source>
</evidence>
<comment type="caution">
    <text evidence="8">The sequence shown here is derived from an EMBL/GenBank/DDBJ whole genome shotgun (WGS) entry which is preliminary data.</text>
</comment>
<organism evidence="8 9">
    <name type="scientific">Macrophomina phaseolina</name>
    <dbReference type="NCBI Taxonomy" id="35725"/>
    <lineage>
        <taxon>Eukaryota</taxon>
        <taxon>Fungi</taxon>
        <taxon>Dikarya</taxon>
        <taxon>Ascomycota</taxon>
        <taxon>Pezizomycotina</taxon>
        <taxon>Dothideomycetes</taxon>
        <taxon>Dothideomycetes incertae sedis</taxon>
        <taxon>Botryosphaeriales</taxon>
        <taxon>Botryosphaeriaceae</taxon>
        <taxon>Macrophomina</taxon>
    </lineage>
</organism>
<evidence type="ECO:0000256" key="6">
    <source>
        <dbReference type="SAM" id="Phobius"/>
    </source>
</evidence>
<dbReference type="Pfam" id="PF20684">
    <property type="entry name" value="Fung_rhodopsin"/>
    <property type="match status" value="1"/>
</dbReference>
<gene>
    <name evidence="8" type="ORF">B0J12DRAFT_695020</name>
</gene>
<evidence type="ECO:0000256" key="3">
    <source>
        <dbReference type="ARBA" id="ARBA00022989"/>
    </source>
</evidence>
<evidence type="ECO:0000256" key="5">
    <source>
        <dbReference type="ARBA" id="ARBA00038359"/>
    </source>
</evidence>
<keyword evidence="2 6" id="KW-0812">Transmembrane</keyword>
<evidence type="ECO:0000256" key="4">
    <source>
        <dbReference type="ARBA" id="ARBA00023136"/>
    </source>
</evidence>
<protein>
    <recommendedName>
        <fullName evidence="7">Rhodopsin domain-containing protein</fullName>
    </recommendedName>
</protein>
<dbReference type="PANTHER" id="PTHR33048">
    <property type="entry name" value="PTH11-LIKE INTEGRAL MEMBRANE PROTEIN (AFU_ORTHOLOGUE AFUA_5G11245)"/>
    <property type="match status" value="1"/>
</dbReference>
<dbReference type="EMBL" id="JAGTJR010000003">
    <property type="protein sequence ID" value="KAH7062469.1"/>
    <property type="molecule type" value="Genomic_DNA"/>
</dbReference>
<keyword evidence="9" id="KW-1185">Reference proteome</keyword>
<name>A0ABQ8GQK7_9PEZI</name>
<dbReference type="InterPro" id="IPR049326">
    <property type="entry name" value="Rhodopsin_dom_fungi"/>
</dbReference>
<evidence type="ECO:0000313" key="8">
    <source>
        <dbReference type="EMBL" id="KAH7062469.1"/>
    </source>
</evidence>
<keyword evidence="3 6" id="KW-1133">Transmembrane helix</keyword>
<dbReference type="PANTHER" id="PTHR33048:SF161">
    <property type="entry name" value="INTEGRAL MEMBRANE PROTEIN"/>
    <property type="match status" value="1"/>
</dbReference>
<reference evidence="8 9" key="1">
    <citation type="journal article" date="2021" name="Nat. Commun.">
        <title>Genetic determinants of endophytism in the Arabidopsis root mycobiome.</title>
        <authorList>
            <person name="Mesny F."/>
            <person name="Miyauchi S."/>
            <person name="Thiergart T."/>
            <person name="Pickel B."/>
            <person name="Atanasova L."/>
            <person name="Karlsson M."/>
            <person name="Huettel B."/>
            <person name="Barry K.W."/>
            <person name="Haridas S."/>
            <person name="Chen C."/>
            <person name="Bauer D."/>
            <person name="Andreopoulos W."/>
            <person name="Pangilinan J."/>
            <person name="LaButti K."/>
            <person name="Riley R."/>
            <person name="Lipzen A."/>
            <person name="Clum A."/>
            <person name="Drula E."/>
            <person name="Henrissat B."/>
            <person name="Kohler A."/>
            <person name="Grigoriev I.V."/>
            <person name="Martin F.M."/>
            <person name="Hacquard S."/>
        </authorList>
    </citation>
    <scope>NUCLEOTIDE SEQUENCE [LARGE SCALE GENOMIC DNA]</scope>
    <source>
        <strain evidence="8 9">MPI-SDFR-AT-0080</strain>
    </source>
</reference>
<dbReference type="InterPro" id="IPR052337">
    <property type="entry name" value="SAT4-like"/>
</dbReference>
<dbReference type="Proteomes" id="UP000774617">
    <property type="component" value="Unassembled WGS sequence"/>
</dbReference>
<accession>A0ABQ8GQK7</accession>